<accession>A0A433MM37</accession>
<proteinExistence type="predicted"/>
<dbReference type="RefSeq" id="WP_126023152.1">
    <property type="nucleotide sequence ID" value="NZ_RXFT01000007.1"/>
</dbReference>
<gene>
    <name evidence="1" type="ORF">EJP67_18420</name>
</gene>
<evidence type="ECO:0000313" key="2">
    <source>
        <dbReference type="Proteomes" id="UP000281118"/>
    </source>
</evidence>
<dbReference type="AlphaFoldDB" id="A0A433MM37"/>
<organism evidence="1 2">
    <name type="scientific">Variovorax guangxiensis</name>
    <dbReference type="NCBI Taxonomy" id="1775474"/>
    <lineage>
        <taxon>Bacteria</taxon>
        <taxon>Pseudomonadati</taxon>
        <taxon>Pseudomonadota</taxon>
        <taxon>Betaproteobacteria</taxon>
        <taxon>Burkholderiales</taxon>
        <taxon>Comamonadaceae</taxon>
        <taxon>Variovorax</taxon>
    </lineage>
</organism>
<dbReference type="Proteomes" id="UP000281118">
    <property type="component" value="Unassembled WGS sequence"/>
</dbReference>
<reference evidence="1 2" key="1">
    <citation type="submission" date="2018-12" db="EMBL/GenBank/DDBJ databases">
        <title>The genome sequences of Variovorax guangxiensis DSM 27352.</title>
        <authorList>
            <person name="Gao J."/>
            <person name="Sun J."/>
        </authorList>
    </citation>
    <scope>NUCLEOTIDE SEQUENCE [LARGE SCALE GENOMIC DNA]</scope>
    <source>
        <strain evidence="1 2">DSM 27352</strain>
    </source>
</reference>
<evidence type="ECO:0000313" key="1">
    <source>
        <dbReference type="EMBL" id="RUR69036.1"/>
    </source>
</evidence>
<dbReference type="EMBL" id="RXFT01000007">
    <property type="protein sequence ID" value="RUR69036.1"/>
    <property type="molecule type" value="Genomic_DNA"/>
</dbReference>
<protein>
    <submittedName>
        <fullName evidence="1">Uncharacterized protein</fullName>
    </submittedName>
</protein>
<name>A0A433MM37_9BURK</name>
<comment type="caution">
    <text evidence="1">The sequence shown here is derived from an EMBL/GenBank/DDBJ whole genome shotgun (WGS) entry which is preliminary data.</text>
</comment>
<sequence>MLVDTSQAPKSGSQEAKTVALELAIDALEHIALAGMSGSGQESEEGMRDWHARRAWEFIGIAARALERVRAFKDSTTGVQA</sequence>